<feature type="domain" description="Zn(2)-C6 fungal-type" evidence="8">
    <location>
        <begin position="19"/>
        <end position="47"/>
    </location>
</feature>
<evidence type="ECO:0000256" key="4">
    <source>
        <dbReference type="ARBA" id="ARBA00023125"/>
    </source>
</evidence>
<keyword evidence="7" id="KW-0472">Membrane</keyword>
<gene>
    <name evidence="9" type="ORF">DM02DRAFT_618725</name>
</gene>
<dbReference type="PROSITE" id="PS00463">
    <property type="entry name" value="ZN2_CY6_FUNGAL_1"/>
    <property type="match status" value="1"/>
</dbReference>
<dbReference type="AlphaFoldDB" id="A0A2V1D829"/>
<protein>
    <recommendedName>
        <fullName evidence="8">Zn(2)-C6 fungal-type domain-containing protein</fullName>
    </recommendedName>
</protein>
<dbReference type="InterPro" id="IPR052360">
    <property type="entry name" value="Transcr_Regulatory_Proteins"/>
</dbReference>
<keyword evidence="2" id="KW-0862">Zinc</keyword>
<name>A0A2V1D829_9PLEO</name>
<sequence>MQTNNSTRRRAGGPRSRAGCATCRHRRVKCDEAPGHCLRCTKANLQCEGYHRTPTSKNTQSIILPKPDRSFPLSNIRPTGCLPGETETENRYLRYFQNETTSGFQSAWDWTLWNRLMLQGCQHESFIRYAVVAIGALHKSLRASSPMGQGSRARTSDSMAKLHREFAFLSYGKALNKMQLAIAADPGPRLALIACLLIVCFESHAGNRYKAIAHAKSGVAIREELHRTRRQIVDYNEITEAFNNLDIQISTLNDDRAVDIHEKLIQGDSWLLVSMPDEFQDLGEAKKYWSVIMRRSCHFMATTWRRTDPHSLVRKPMTSIPGSVLTTVGDTIHTTSAKVDDAVRIGSRSFSLELSRWSQAFDSIFARIRRTSISTLRHYVIATMLQIQALTLKITLAGIAFTQEILYDQFHADFKNIVRYAEDVATVRHSNSHTDFWAGSFLVDLGLVAPLFTLLLRCRDPVLRRRAITVLQSWHVECWWDPLMIVSIGRFIMNVEEKGMVGGFIPESSRAILTAKRNCPPQREMMLQCVQRTDGVGGGLEWTENIVSW</sequence>
<evidence type="ECO:0000256" key="1">
    <source>
        <dbReference type="ARBA" id="ARBA00022723"/>
    </source>
</evidence>
<keyword evidence="7" id="KW-1133">Transmembrane helix</keyword>
<dbReference type="PANTHER" id="PTHR36206:SF4">
    <property type="entry name" value="HYPOTHETICAL CONSERVED PROTEIN (EUROFUNG)-RELATED"/>
    <property type="match status" value="1"/>
</dbReference>
<keyword evidence="10" id="KW-1185">Reference proteome</keyword>
<dbReference type="SUPFAM" id="SSF57701">
    <property type="entry name" value="Zn2/Cys6 DNA-binding domain"/>
    <property type="match status" value="1"/>
</dbReference>
<dbReference type="OrthoDB" id="3172332at2759"/>
<keyword evidence="4" id="KW-0238">DNA-binding</keyword>
<feature type="transmembrane region" description="Helical" evidence="7">
    <location>
        <begin position="379"/>
        <end position="401"/>
    </location>
</feature>
<keyword evidence="5" id="KW-0804">Transcription</keyword>
<dbReference type="GO" id="GO:0008270">
    <property type="term" value="F:zinc ion binding"/>
    <property type="evidence" value="ECO:0007669"/>
    <property type="project" value="InterPro"/>
</dbReference>
<dbReference type="Proteomes" id="UP000244855">
    <property type="component" value="Unassembled WGS sequence"/>
</dbReference>
<dbReference type="Pfam" id="PF00172">
    <property type="entry name" value="Zn_clus"/>
    <property type="match status" value="1"/>
</dbReference>
<evidence type="ECO:0000313" key="10">
    <source>
        <dbReference type="Proteomes" id="UP000244855"/>
    </source>
</evidence>
<feature type="transmembrane region" description="Helical" evidence="7">
    <location>
        <begin position="436"/>
        <end position="456"/>
    </location>
</feature>
<keyword evidence="1" id="KW-0479">Metal-binding</keyword>
<evidence type="ECO:0000256" key="2">
    <source>
        <dbReference type="ARBA" id="ARBA00022833"/>
    </source>
</evidence>
<dbReference type="PROSITE" id="PS50048">
    <property type="entry name" value="ZN2_CY6_FUNGAL_2"/>
    <property type="match status" value="1"/>
</dbReference>
<dbReference type="CDD" id="cd00067">
    <property type="entry name" value="GAL4"/>
    <property type="match status" value="1"/>
</dbReference>
<keyword evidence="6" id="KW-0539">Nucleus</keyword>
<dbReference type="Gene3D" id="4.10.240.10">
    <property type="entry name" value="Zn(2)-C6 fungal-type DNA-binding domain"/>
    <property type="match status" value="1"/>
</dbReference>
<evidence type="ECO:0000256" key="6">
    <source>
        <dbReference type="ARBA" id="ARBA00023242"/>
    </source>
</evidence>
<keyword evidence="3" id="KW-0805">Transcription regulation</keyword>
<dbReference type="PANTHER" id="PTHR36206">
    <property type="entry name" value="ASPERCRYPTIN BIOSYNTHESIS CLUSTER-SPECIFIC TRANSCRIPTION REGULATOR ATNN-RELATED"/>
    <property type="match status" value="1"/>
</dbReference>
<dbReference type="InterPro" id="IPR001138">
    <property type="entry name" value="Zn2Cys6_DnaBD"/>
</dbReference>
<evidence type="ECO:0000259" key="8">
    <source>
        <dbReference type="PROSITE" id="PS50048"/>
    </source>
</evidence>
<proteinExistence type="predicted"/>
<reference evidence="9 10" key="1">
    <citation type="journal article" date="2018" name="Sci. Rep.">
        <title>Comparative genomics provides insights into the lifestyle and reveals functional heterogeneity of dark septate endophytic fungi.</title>
        <authorList>
            <person name="Knapp D.G."/>
            <person name="Nemeth J.B."/>
            <person name="Barry K."/>
            <person name="Hainaut M."/>
            <person name="Henrissat B."/>
            <person name="Johnson J."/>
            <person name="Kuo A."/>
            <person name="Lim J.H.P."/>
            <person name="Lipzen A."/>
            <person name="Nolan M."/>
            <person name="Ohm R.A."/>
            <person name="Tamas L."/>
            <person name="Grigoriev I.V."/>
            <person name="Spatafora J.W."/>
            <person name="Nagy L.G."/>
            <person name="Kovacs G.M."/>
        </authorList>
    </citation>
    <scope>NUCLEOTIDE SEQUENCE [LARGE SCALE GENOMIC DNA]</scope>
    <source>
        <strain evidence="9 10">DSE2036</strain>
    </source>
</reference>
<evidence type="ECO:0000256" key="7">
    <source>
        <dbReference type="SAM" id="Phobius"/>
    </source>
</evidence>
<dbReference type="GO" id="GO:0000981">
    <property type="term" value="F:DNA-binding transcription factor activity, RNA polymerase II-specific"/>
    <property type="evidence" value="ECO:0007669"/>
    <property type="project" value="InterPro"/>
</dbReference>
<dbReference type="InterPro" id="IPR036864">
    <property type="entry name" value="Zn2-C6_fun-type_DNA-bd_sf"/>
</dbReference>
<keyword evidence="7" id="KW-0812">Transmembrane</keyword>
<organism evidence="9 10">
    <name type="scientific">Periconia macrospinosa</name>
    <dbReference type="NCBI Taxonomy" id="97972"/>
    <lineage>
        <taxon>Eukaryota</taxon>
        <taxon>Fungi</taxon>
        <taxon>Dikarya</taxon>
        <taxon>Ascomycota</taxon>
        <taxon>Pezizomycotina</taxon>
        <taxon>Dothideomycetes</taxon>
        <taxon>Pleosporomycetidae</taxon>
        <taxon>Pleosporales</taxon>
        <taxon>Massarineae</taxon>
        <taxon>Periconiaceae</taxon>
        <taxon>Periconia</taxon>
    </lineage>
</organism>
<dbReference type="SMART" id="SM00066">
    <property type="entry name" value="GAL4"/>
    <property type="match status" value="1"/>
</dbReference>
<dbReference type="GO" id="GO:0003677">
    <property type="term" value="F:DNA binding"/>
    <property type="evidence" value="ECO:0007669"/>
    <property type="project" value="UniProtKB-KW"/>
</dbReference>
<dbReference type="STRING" id="97972.A0A2V1D829"/>
<evidence type="ECO:0000256" key="5">
    <source>
        <dbReference type="ARBA" id="ARBA00023163"/>
    </source>
</evidence>
<accession>A0A2V1D829</accession>
<evidence type="ECO:0000313" key="9">
    <source>
        <dbReference type="EMBL" id="PVH94287.1"/>
    </source>
</evidence>
<evidence type="ECO:0000256" key="3">
    <source>
        <dbReference type="ARBA" id="ARBA00023015"/>
    </source>
</evidence>
<dbReference type="EMBL" id="KZ805542">
    <property type="protein sequence ID" value="PVH94287.1"/>
    <property type="molecule type" value="Genomic_DNA"/>
</dbReference>